<reference evidence="2" key="1">
    <citation type="submission" date="2020-02" db="EMBL/GenBank/DDBJ databases">
        <authorList>
            <person name="Meier V. D."/>
        </authorList>
    </citation>
    <scope>NUCLEOTIDE SEQUENCE</scope>
    <source>
        <strain evidence="2">AVDCRST_MAG28</strain>
    </source>
</reference>
<name>A0A6J4R6Q5_9ACTN</name>
<feature type="non-terminal residue" evidence="2">
    <location>
        <position position="55"/>
    </location>
</feature>
<organism evidence="2">
    <name type="scientific">uncultured Rubrobacteraceae bacterium</name>
    <dbReference type="NCBI Taxonomy" id="349277"/>
    <lineage>
        <taxon>Bacteria</taxon>
        <taxon>Bacillati</taxon>
        <taxon>Actinomycetota</taxon>
        <taxon>Rubrobacteria</taxon>
        <taxon>Rubrobacterales</taxon>
        <taxon>Rubrobacteraceae</taxon>
        <taxon>environmental samples</taxon>
    </lineage>
</organism>
<gene>
    <name evidence="2" type="ORF">AVDCRST_MAG28-3399</name>
</gene>
<accession>A0A6J4R6Q5</accession>
<sequence>CGATTPYTWSAPSAFRRGSRTCVFSPLTTASTTPRGGPTWRCTVTSPGLDVRRTA</sequence>
<protein>
    <submittedName>
        <fullName evidence="2">Uncharacterized protein</fullName>
    </submittedName>
</protein>
<evidence type="ECO:0000256" key="1">
    <source>
        <dbReference type="SAM" id="MobiDB-lite"/>
    </source>
</evidence>
<dbReference type="AlphaFoldDB" id="A0A6J4R6Q5"/>
<evidence type="ECO:0000313" key="2">
    <source>
        <dbReference type="EMBL" id="CAA9461799.1"/>
    </source>
</evidence>
<feature type="non-terminal residue" evidence="2">
    <location>
        <position position="1"/>
    </location>
</feature>
<feature type="region of interest" description="Disordered" evidence="1">
    <location>
        <begin position="34"/>
        <end position="55"/>
    </location>
</feature>
<dbReference type="EMBL" id="CADCVE010000089">
    <property type="protein sequence ID" value="CAA9461799.1"/>
    <property type="molecule type" value="Genomic_DNA"/>
</dbReference>
<proteinExistence type="predicted"/>